<evidence type="ECO:0000313" key="2">
    <source>
        <dbReference type="Proteomes" id="UP001631969"/>
    </source>
</evidence>
<evidence type="ECO:0000313" key="1">
    <source>
        <dbReference type="EMBL" id="MFM9326681.1"/>
    </source>
</evidence>
<keyword evidence="1" id="KW-0418">Kinase</keyword>
<accession>A0ACC7NRN2</accession>
<proteinExistence type="predicted"/>
<comment type="caution">
    <text evidence="1">The sequence shown here is derived from an EMBL/GenBank/DDBJ whole genome shotgun (WGS) entry which is preliminary data.</text>
</comment>
<name>A0ACC7NRN2_9BACL</name>
<dbReference type="Proteomes" id="UP001631969">
    <property type="component" value="Unassembled WGS sequence"/>
</dbReference>
<sequence length="464" mass="51585">MKSINRIGLKLGAVIAALLLLVILVLGLVIDRVFTNFYHNRMSGDVDELARHFASMAQSHESGTDELIHMFAEFSNVSISMTDMEGKRTAELGKLKIADTGFIKPQALQALQQGQSSASEYTDSWGERYFVSVYPIREGEHAGAALFVLSSMRTMDESLGQVRFLIAVSAAVAFVLAIAFSYVVSQIMSRPLVRMEKAARSIARGNLEERLTVGSRDEIGALAEAINDLARDLQHIRDTRQEFFANISHELRTPITYMEGYANVVREGLYETEEERQQFLGIIQQEARKLNVMIHDLFELSKMEEGKIDLTPERLDIAGLVSDCVQKAQLKARGKQLLLVQEMNSPLPDVQGDSLRLEQVMTNLLDNAIRYTEAGEIKVSVVPVNGFVEIAVQDTGIGIPGDELPYIFERFYRVEKSRSREYGGTGLGLAIARKLAELHGGELLVWSRPGTGTRFTLRLPAADT</sequence>
<keyword evidence="1" id="KW-0808">Transferase</keyword>
<dbReference type="EMBL" id="JBJURJ010000001">
    <property type="protein sequence ID" value="MFM9326681.1"/>
    <property type="molecule type" value="Genomic_DNA"/>
</dbReference>
<gene>
    <name evidence="1" type="ORF">ACI1P1_00075</name>
</gene>
<keyword evidence="2" id="KW-1185">Reference proteome</keyword>
<organism evidence="1 2">
    <name type="scientific">Paenibacillus mesotrionivorans</name>
    <dbReference type="NCBI Taxonomy" id="3160968"/>
    <lineage>
        <taxon>Bacteria</taxon>
        <taxon>Bacillati</taxon>
        <taxon>Bacillota</taxon>
        <taxon>Bacilli</taxon>
        <taxon>Bacillales</taxon>
        <taxon>Paenibacillaceae</taxon>
        <taxon>Paenibacillus</taxon>
    </lineage>
</organism>
<reference evidence="1" key="1">
    <citation type="submission" date="2024-12" db="EMBL/GenBank/DDBJ databases">
        <authorList>
            <person name="Wu N."/>
        </authorList>
    </citation>
    <scope>NUCLEOTIDE SEQUENCE</scope>
    <source>
        <strain evidence="1">P15</strain>
    </source>
</reference>
<protein>
    <submittedName>
        <fullName evidence="1">Sensor histidine kinase</fullName>
    </submittedName>
</protein>